<evidence type="ECO:0000256" key="3">
    <source>
        <dbReference type="ARBA" id="ARBA00023237"/>
    </source>
</evidence>
<name>A0A380VGN4_9PAST</name>
<reference evidence="4 5" key="1">
    <citation type="submission" date="2018-06" db="EMBL/GenBank/DDBJ databases">
        <authorList>
            <consortium name="Pathogen Informatics"/>
            <person name="Doyle S."/>
        </authorList>
    </citation>
    <scope>NUCLEOTIDE SEQUENCE [LARGE SCALE GENOMIC DNA]</scope>
    <source>
        <strain evidence="4 5">NCTC10851</strain>
    </source>
</reference>
<dbReference type="OrthoDB" id="9764669at2"/>
<dbReference type="RefSeq" id="WP_143226156.1">
    <property type="nucleotide sequence ID" value="NZ_NLFK01000002.1"/>
</dbReference>
<gene>
    <name evidence="4" type="ORF">NCTC10851_01813</name>
</gene>
<protein>
    <submittedName>
        <fullName evidence="4">Truncated transferrin-binding protein 1</fullName>
    </submittedName>
</protein>
<comment type="subcellular location">
    <subcellularLocation>
        <location evidence="1">Cell outer membrane</location>
    </subcellularLocation>
</comment>
<proteinExistence type="predicted"/>
<evidence type="ECO:0000313" key="4">
    <source>
        <dbReference type="EMBL" id="SUU37916.1"/>
    </source>
</evidence>
<dbReference type="SUPFAM" id="SSF56935">
    <property type="entry name" value="Porins"/>
    <property type="match status" value="1"/>
</dbReference>
<dbReference type="InterPro" id="IPR036942">
    <property type="entry name" value="Beta-barrel_TonB_sf"/>
</dbReference>
<evidence type="ECO:0000256" key="2">
    <source>
        <dbReference type="ARBA" id="ARBA00023136"/>
    </source>
</evidence>
<dbReference type="Gene3D" id="2.40.170.20">
    <property type="entry name" value="TonB-dependent receptor, beta-barrel domain"/>
    <property type="match status" value="1"/>
</dbReference>
<keyword evidence="3" id="KW-0998">Cell outer membrane</keyword>
<organism evidence="4 5">
    <name type="scientific">Actinobacillus seminis</name>
    <dbReference type="NCBI Taxonomy" id="722"/>
    <lineage>
        <taxon>Bacteria</taxon>
        <taxon>Pseudomonadati</taxon>
        <taxon>Pseudomonadota</taxon>
        <taxon>Gammaproteobacteria</taxon>
        <taxon>Pasteurellales</taxon>
        <taxon>Pasteurellaceae</taxon>
        <taxon>Actinobacillus</taxon>
    </lineage>
</organism>
<keyword evidence="2" id="KW-0472">Membrane</keyword>
<evidence type="ECO:0000256" key="1">
    <source>
        <dbReference type="ARBA" id="ARBA00004442"/>
    </source>
</evidence>
<dbReference type="GO" id="GO:0009279">
    <property type="term" value="C:cell outer membrane"/>
    <property type="evidence" value="ECO:0007669"/>
    <property type="project" value="UniProtKB-SubCell"/>
</dbReference>
<dbReference type="Proteomes" id="UP000254507">
    <property type="component" value="Unassembled WGS sequence"/>
</dbReference>
<accession>A0A380VGN4</accession>
<dbReference type="AlphaFoldDB" id="A0A380VGN4"/>
<evidence type="ECO:0000313" key="5">
    <source>
        <dbReference type="Proteomes" id="UP000254507"/>
    </source>
</evidence>
<dbReference type="EMBL" id="UFSB01000001">
    <property type="protein sequence ID" value="SUU37916.1"/>
    <property type="molecule type" value="Genomic_DNA"/>
</dbReference>
<sequence>MVQFTRRKAKETKNYYSGKIDDIAHCGIIPYPSNEVAYLDLRIAYPNVCGRGRLLPDNMDYNTTSWLAKLGYRFNSTHFISSFYEDLHQDRNIEEKSFYLANRQKVSDTTPYRRYGLIYEYTPENTWLHRLGLQFTHQEVYQKSNSFQYGTGIKITYNPTPDWNLITDTRVYEFQQNRYQFDTELKTTDFQVLSTTHSLTFGSGFHIGKLTNRNVEHKYNAYSKQTTTKKFTIQQPVKTQLIYGYIKDNIMINDNYD</sequence>